<dbReference type="PANTHER" id="PTHR22951">
    <property type="entry name" value="CLATHRIN ASSEMBLY PROTEIN"/>
    <property type="match status" value="1"/>
</dbReference>
<feature type="compositionally biased region" description="Polar residues" evidence="2">
    <location>
        <begin position="357"/>
        <end position="367"/>
    </location>
</feature>
<dbReference type="GO" id="GO:0005545">
    <property type="term" value="F:1-phosphatidylinositol binding"/>
    <property type="evidence" value="ECO:0007669"/>
    <property type="project" value="InterPro"/>
</dbReference>
<evidence type="ECO:0000259" key="3">
    <source>
        <dbReference type="PROSITE" id="PS50942"/>
    </source>
</evidence>
<dbReference type="GO" id="GO:0000149">
    <property type="term" value="F:SNARE binding"/>
    <property type="evidence" value="ECO:0007669"/>
    <property type="project" value="TreeGrafter"/>
</dbReference>
<sequence>MQPGGQSLVDRLLAAKNTIAGQALAKVVCKATTEEIMGPKRKHLDFLLQATNEMNVSIPQLADLLIERTQNSSWVVSYKALITIHHLMCFGNERFEAYMASHNHRLQPAAYLDRMGMPGGDMSSYVRRYANYLNEKRDAYKLTGYDFCKIKRGKDDGVLRTMPTDKLLKALPILQKQLDALLEFEVTPNELTNGVINSCFFLLIKDLIRLYAAFNDGMINLLEKYFDMNKKQCREGLDIYKRFLERTDKVSTFLKVAEQLSVYVYRTSGMDRSEIPDLSRRIDDNRAPSSLLEALENHLAHMEGKKIPPQASISRHQTEQDLKSFSRDLIFNDSDDPQKILEEEAKALALFNKNKDFSNAPTTTSSGNGFGDTNFFSQHQPTSSSSNGQYPSLPSANTVNQQQQLLTDDLFSLATPPTQSATNTFFNNNPTTFPAFQQPPQQPFQTALDTSVPKTEEAPHHETSTLSNLNEANFFDDILQPTSLSSGKTTSTAPLFANNQNIPTATKPLQSGDLNSSLNQLFENLDMKDRSRIGKDHQWVPGDGKNQQKIGIGSNTMNSPGASWPSQPTMSAPFGGMAGSQPNTMWQQAPPQAASTNPFAAPSGSSMYMTNMIRPYYPAPMGFGGQPARPMGANTNPFAAPQSFGASPFGQPGKPNQAQVNDPFGDL</sequence>
<feature type="compositionally biased region" description="Polar residues" evidence="2">
    <location>
        <begin position="374"/>
        <end position="395"/>
    </location>
</feature>
<feature type="compositionally biased region" description="Polar residues" evidence="2">
    <location>
        <begin position="580"/>
        <end position="598"/>
    </location>
</feature>
<dbReference type="GO" id="GO:0005905">
    <property type="term" value="C:clathrin-coated pit"/>
    <property type="evidence" value="ECO:0007669"/>
    <property type="project" value="TreeGrafter"/>
</dbReference>
<comment type="similarity">
    <text evidence="1">Belongs to the PICALM/SNAP91 family.</text>
</comment>
<dbReference type="InterPro" id="IPR045192">
    <property type="entry name" value="AP180-like"/>
</dbReference>
<dbReference type="InterPro" id="IPR014712">
    <property type="entry name" value="ANTH_dom_sf"/>
</dbReference>
<dbReference type="OrthoDB" id="44015at2759"/>
<dbReference type="GO" id="GO:0048268">
    <property type="term" value="P:clathrin coat assembly"/>
    <property type="evidence" value="ECO:0007669"/>
    <property type="project" value="InterPro"/>
</dbReference>
<dbReference type="InterPro" id="IPR011417">
    <property type="entry name" value="ANTH_dom"/>
</dbReference>
<dbReference type="Gene3D" id="1.20.58.150">
    <property type="entry name" value="ANTH domain"/>
    <property type="match status" value="1"/>
</dbReference>
<evidence type="ECO:0000313" key="5">
    <source>
        <dbReference type="Proteomes" id="UP000663852"/>
    </source>
</evidence>
<feature type="compositionally biased region" description="Polar residues" evidence="2">
    <location>
        <begin position="545"/>
        <end position="570"/>
    </location>
</feature>
<accession>A0A814SD60</accession>
<comment type="caution">
    <text evidence="4">The sequence shown here is derived from an EMBL/GenBank/DDBJ whole genome shotgun (WGS) entry which is preliminary data.</text>
</comment>
<organism evidence="4 5">
    <name type="scientific">Adineta ricciae</name>
    <name type="common">Rotifer</name>
    <dbReference type="NCBI Taxonomy" id="249248"/>
    <lineage>
        <taxon>Eukaryota</taxon>
        <taxon>Metazoa</taxon>
        <taxon>Spiralia</taxon>
        <taxon>Gnathifera</taxon>
        <taxon>Rotifera</taxon>
        <taxon>Eurotatoria</taxon>
        <taxon>Bdelloidea</taxon>
        <taxon>Adinetida</taxon>
        <taxon>Adinetidae</taxon>
        <taxon>Adineta</taxon>
    </lineage>
</organism>
<dbReference type="PANTHER" id="PTHR22951:SF5">
    <property type="entry name" value="PHOSPHATIDYLINOSITOL-BINDING CLATHRIN ASSEMBLY PROTEIN LAP"/>
    <property type="match status" value="1"/>
</dbReference>
<feature type="region of interest" description="Disordered" evidence="2">
    <location>
        <begin position="356"/>
        <end position="395"/>
    </location>
</feature>
<dbReference type="GO" id="GO:0098894">
    <property type="term" value="C:extrinsic component of presynaptic endocytic zone membrane"/>
    <property type="evidence" value="ECO:0007669"/>
    <property type="project" value="TreeGrafter"/>
</dbReference>
<feature type="domain" description="ENTH" evidence="3">
    <location>
        <begin position="16"/>
        <end position="147"/>
    </location>
</feature>
<dbReference type="GO" id="GO:0030136">
    <property type="term" value="C:clathrin-coated vesicle"/>
    <property type="evidence" value="ECO:0007669"/>
    <property type="project" value="InterPro"/>
</dbReference>
<dbReference type="AlphaFoldDB" id="A0A814SD60"/>
<dbReference type="SMART" id="SM00273">
    <property type="entry name" value="ENTH"/>
    <property type="match status" value="1"/>
</dbReference>
<evidence type="ECO:0000313" key="4">
    <source>
        <dbReference type="EMBL" id="CAF1145810.1"/>
    </source>
</evidence>
<dbReference type="InterPro" id="IPR008942">
    <property type="entry name" value="ENTH_VHS"/>
</dbReference>
<dbReference type="SUPFAM" id="SSF48464">
    <property type="entry name" value="ENTH/VHS domain"/>
    <property type="match status" value="1"/>
</dbReference>
<dbReference type="Gene3D" id="1.25.40.90">
    <property type="match status" value="1"/>
</dbReference>
<dbReference type="GO" id="GO:0008021">
    <property type="term" value="C:synaptic vesicle"/>
    <property type="evidence" value="ECO:0007669"/>
    <property type="project" value="TreeGrafter"/>
</dbReference>
<gene>
    <name evidence="4" type="ORF">EDS130_LOCUS22338</name>
</gene>
<feature type="region of interest" description="Disordered" evidence="2">
    <location>
        <begin position="534"/>
        <end position="598"/>
    </location>
</feature>
<dbReference type="Proteomes" id="UP000663852">
    <property type="component" value="Unassembled WGS sequence"/>
</dbReference>
<evidence type="ECO:0000256" key="2">
    <source>
        <dbReference type="SAM" id="MobiDB-lite"/>
    </source>
</evidence>
<dbReference type="EMBL" id="CAJNOJ010000117">
    <property type="protein sequence ID" value="CAF1145810.1"/>
    <property type="molecule type" value="Genomic_DNA"/>
</dbReference>
<dbReference type="GO" id="GO:0032050">
    <property type="term" value="F:clathrin heavy chain binding"/>
    <property type="evidence" value="ECO:0007669"/>
    <property type="project" value="TreeGrafter"/>
</dbReference>
<proteinExistence type="inferred from homology"/>
<dbReference type="FunFam" id="1.25.40.90:FF:000017">
    <property type="entry name" value="Phosphatidylinositol-binding clathrin assembly protein LAP"/>
    <property type="match status" value="1"/>
</dbReference>
<dbReference type="SUPFAM" id="SSF89009">
    <property type="entry name" value="GAT-like domain"/>
    <property type="match status" value="1"/>
</dbReference>
<dbReference type="Pfam" id="PF07651">
    <property type="entry name" value="ANTH"/>
    <property type="match status" value="1"/>
</dbReference>
<dbReference type="GO" id="GO:0016185">
    <property type="term" value="P:synaptic vesicle budding from presynaptic endocytic zone membrane"/>
    <property type="evidence" value="ECO:0007669"/>
    <property type="project" value="TreeGrafter"/>
</dbReference>
<dbReference type="GO" id="GO:0072583">
    <property type="term" value="P:clathrin-dependent endocytosis"/>
    <property type="evidence" value="ECO:0007669"/>
    <property type="project" value="InterPro"/>
</dbReference>
<name>A0A814SD60_ADIRI</name>
<evidence type="ECO:0000256" key="1">
    <source>
        <dbReference type="ARBA" id="ARBA00008011"/>
    </source>
</evidence>
<protein>
    <recommendedName>
        <fullName evidence="3">ENTH domain-containing protein</fullName>
    </recommendedName>
</protein>
<feature type="region of interest" description="Disordered" evidence="2">
    <location>
        <begin position="628"/>
        <end position="667"/>
    </location>
</feature>
<dbReference type="PROSITE" id="PS50942">
    <property type="entry name" value="ENTH"/>
    <property type="match status" value="1"/>
</dbReference>
<dbReference type="InterPro" id="IPR013809">
    <property type="entry name" value="ENTH"/>
</dbReference>
<reference evidence="4" key="1">
    <citation type="submission" date="2021-02" db="EMBL/GenBank/DDBJ databases">
        <authorList>
            <person name="Nowell W R."/>
        </authorList>
    </citation>
    <scope>NUCLEOTIDE SEQUENCE</scope>
</reference>
<dbReference type="GO" id="GO:0005546">
    <property type="term" value="F:phosphatidylinositol-4,5-bisphosphate binding"/>
    <property type="evidence" value="ECO:0007669"/>
    <property type="project" value="TreeGrafter"/>
</dbReference>